<reference evidence="3 4" key="1">
    <citation type="journal article" date="2021" name="Elife">
        <title>Chloroplast acquisition without the gene transfer in kleptoplastic sea slugs, Plakobranchus ocellatus.</title>
        <authorList>
            <person name="Maeda T."/>
            <person name="Takahashi S."/>
            <person name="Yoshida T."/>
            <person name="Shimamura S."/>
            <person name="Takaki Y."/>
            <person name="Nagai Y."/>
            <person name="Toyoda A."/>
            <person name="Suzuki Y."/>
            <person name="Arimoto A."/>
            <person name="Ishii H."/>
            <person name="Satoh N."/>
            <person name="Nishiyama T."/>
            <person name="Hasebe M."/>
            <person name="Maruyama T."/>
            <person name="Minagawa J."/>
            <person name="Obokata J."/>
            <person name="Shigenobu S."/>
        </authorList>
    </citation>
    <scope>NUCLEOTIDE SEQUENCE [LARGE SCALE GENOMIC DNA]</scope>
</reference>
<dbReference type="PANTHER" id="PTHR11046">
    <property type="entry name" value="OLIGORIBONUCLEASE, MITOCHONDRIAL"/>
    <property type="match status" value="1"/>
</dbReference>
<gene>
    <name evidence="3" type="ORF">ElyMa_002357600</name>
</gene>
<dbReference type="InterPro" id="IPR022894">
    <property type="entry name" value="Oligoribonuclease"/>
</dbReference>
<evidence type="ECO:0000313" key="4">
    <source>
        <dbReference type="Proteomes" id="UP000762676"/>
    </source>
</evidence>
<keyword evidence="4" id="KW-1185">Reference proteome</keyword>
<name>A0AAV4GBQ6_9GAST</name>
<dbReference type="PANTHER" id="PTHR11046:SF29">
    <property type="match status" value="1"/>
</dbReference>
<dbReference type="Proteomes" id="UP000762676">
    <property type="component" value="Unassembled WGS sequence"/>
</dbReference>
<sequence>MEPSDIDHDDHQMQCLRATLLTTGKGRRPMLPPLTMNNRLLYQIYLLKIEGHRPGSEMEKWFKKLFPDSAYPADRFNRHVDRVAEKVSTLSETEMQQFLSRRVDFDFISDSLDQQGVTRILNKSNFKKCRVTNQMMMDLLNFFRKEKYPSSTFFETLCALSIKSPSCTSKEAWNASCKLQKEYKTLVKSKSRIPQQQLSEFLHREFAWPHDEPCQTTATSCAVATICPSTIAPSTVSKSTQTCGPRPDVIRNTEQKLLDSQKNLTSALDKIEILQDECKSLHRKNEEESRAVVCLKERVQQLEQIVRKKEKELVSAREDLCSVSESRLYKKNSALVETLKEKNLALDELEKKGQLVDGLRKDKLALQKYSSKLLKEKRELSEELKSKNECIVNLQDLMCKETAQVSTRTGQFNQFSDDMRKTVMSLEGEAGVAASKCPVVIDIVSKNLFHQTLDLPHWTTANKMVEEAHAIAKMHVAEEVLANQNVTLHSDATSRQKKKYVGQQITLDSGRNLSLGFVEVATEDAQTLLEVTTNILQELSQLMGEEDQQEVLKTMLKKVCTTMSDRASVMKSFNKKFEDFRKDRLGEEVQTNFLYCNAHYLLGLSGACEDAVKEVEGEMEEPLGRDKSAMFKNWKADESAAIRFIRTASSCLGPRGDEKSGVREEWLVYCRKERVKSQIISHRGNRFNNIFQNAEAIFILRENIAQFLSTATSGDNKKLKSVLLDAEDERIASIMCAMSIIYTHLTAPYWRLINSTTKYTQFPNYVARVVRKLSVWIEEPEQLLQSGCKGVFDDEFLEVVEDRFEEIKEYAKERKDLVVKVLKVCFEKMLVVTKRQLTEFLEDGAYAGELTATQLSQLENCPLTNLIGERAFGDLDFDMQKALLSF</sequence>
<protein>
    <submittedName>
        <fullName evidence="3">Uncharacterized protein</fullName>
    </submittedName>
</protein>
<comment type="caution">
    <text evidence="3">The sequence shown here is derived from an EMBL/GenBank/DDBJ whole genome shotgun (WGS) entry which is preliminary data.</text>
</comment>
<keyword evidence="1" id="KW-0378">Hydrolase</keyword>
<keyword evidence="2" id="KW-0175">Coiled coil</keyword>
<evidence type="ECO:0000313" key="3">
    <source>
        <dbReference type="EMBL" id="GFR82131.1"/>
    </source>
</evidence>
<evidence type="ECO:0000256" key="1">
    <source>
        <dbReference type="ARBA" id="ARBA00022722"/>
    </source>
</evidence>
<dbReference type="GO" id="GO:0000175">
    <property type="term" value="F:3'-5'-RNA exonuclease activity"/>
    <property type="evidence" value="ECO:0007669"/>
    <property type="project" value="InterPro"/>
</dbReference>
<proteinExistence type="predicted"/>
<organism evidence="3 4">
    <name type="scientific">Elysia marginata</name>
    <dbReference type="NCBI Taxonomy" id="1093978"/>
    <lineage>
        <taxon>Eukaryota</taxon>
        <taxon>Metazoa</taxon>
        <taxon>Spiralia</taxon>
        <taxon>Lophotrochozoa</taxon>
        <taxon>Mollusca</taxon>
        <taxon>Gastropoda</taxon>
        <taxon>Heterobranchia</taxon>
        <taxon>Euthyneura</taxon>
        <taxon>Panpulmonata</taxon>
        <taxon>Sacoglossa</taxon>
        <taxon>Placobranchoidea</taxon>
        <taxon>Plakobranchidae</taxon>
        <taxon>Elysia</taxon>
    </lineage>
</organism>
<accession>A0AAV4GBQ6</accession>
<evidence type="ECO:0000256" key="2">
    <source>
        <dbReference type="SAM" id="Coils"/>
    </source>
</evidence>
<dbReference type="AlphaFoldDB" id="A0AAV4GBQ6"/>
<keyword evidence="1" id="KW-0540">Nuclease</keyword>
<dbReference type="EMBL" id="BMAT01004875">
    <property type="protein sequence ID" value="GFR82131.1"/>
    <property type="molecule type" value="Genomic_DNA"/>
</dbReference>
<feature type="coiled-coil region" evidence="2">
    <location>
        <begin position="250"/>
        <end position="352"/>
    </location>
</feature>